<evidence type="ECO:0000259" key="4">
    <source>
        <dbReference type="PROSITE" id="PS51471"/>
    </source>
</evidence>
<dbReference type="PANTHER" id="PTHR47990">
    <property type="entry name" value="2-OXOGLUTARATE (2OG) AND FE(II)-DEPENDENT OXYGENASE SUPERFAMILY PROTEIN-RELATED"/>
    <property type="match status" value="1"/>
</dbReference>
<dbReference type="InterPro" id="IPR050231">
    <property type="entry name" value="Iron_ascorbate_oxido_reductase"/>
</dbReference>
<sequence>MGRNIFPCSPPLPPYDRRRCPNSTLPPNPSLIQARLRLGVPYASHAGNNKPPLPIKYLFCLTIAEKQYHRRTHIHAPPPTQGKKPPTAVLRSQSVKSTADRFNTTPAACTTTTTARPSPRRTGRTQTPSPNLQRKATPVTMGVGAALPIVDLASFASAEDLGAELMRVGRNPGFFYVVGHDLGDDVASHVFRLAKHFFDAPAEEKLAYGNGSGDLLADSSPPFPLLQGYTGMREETLSGKGPGDVKESFYLADPGTSQQPLPPRLDRHREQLADFFHDCDALAKKLLKALAIGLGVPQDYLSKAHTGESCRMRLINYPAVPCESPIRDAVNDDSGDIRAGAHSDYGSLTLLFRQPSDQGGLQVLRQDDSAGPIWIDVPCLPNAIVVNIGDALEFWTAGRLRSTVHRVAFPRSAKENVARLSIPVFIQPDRNVVLAPIGVNGGTSEGQPAVVDAGFLDVLKRKGYASAAPVTSHEHLTSRIRATYAKS</sequence>
<feature type="region of interest" description="Disordered" evidence="3">
    <location>
        <begin position="1"/>
        <end position="28"/>
    </location>
</feature>
<proteinExistence type="inferred from homology"/>
<dbReference type="SUPFAM" id="SSF51197">
    <property type="entry name" value="Clavaminate synthase-like"/>
    <property type="match status" value="1"/>
</dbReference>
<evidence type="ECO:0000256" key="3">
    <source>
        <dbReference type="SAM" id="MobiDB-lite"/>
    </source>
</evidence>
<dbReference type="Pfam" id="PF03171">
    <property type="entry name" value="2OG-FeII_Oxy"/>
    <property type="match status" value="1"/>
</dbReference>
<dbReference type="InterPro" id="IPR027443">
    <property type="entry name" value="IPNS-like_sf"/>
</dbReference>
<dbReference type="Pfam" id="PF14226">
    <property type="entry name" value="DIOX_N"/>
    <property type="match status" value="1"/>
</dbReference>
<dbReference type="PRINTS" id="PR00682">
    <property type="entry name" value="IPNSYNTHASE"/>
</dbReference>
<name>A0A0G4L830_VERLO</name>
<accession>A0A0G4L830</accession>
<keyword evidence="2" id="KW-0408">Iron</keyword>
<evidence type="ECO:0000256" key="1">
    <source>
        <dbReference type="ARBA" id="ARBA00008056"/>
    </source>
</evidence>
<evidence type="ECO:0000256" key="2">
    <source>
        <dbReference type="RuleBase" id="RU003682"/>
    </source>
</evidence>
<keyword evidence="2" id="KW-0560">Oxidoreductase</keyword>
<dbReference type="InterPro" id="IPR005123">
    <property type="entry name" value="Oxoglu/Fe-dep_dioxygenase_dom"/>
</dbReference>
<dbReference type="InterPro" id="IPR026992">
    <property type="entry name" value="DIOX_N"/>
</dbReference>
<dbReference type="EMBL" id="CVQH01009335">
    <property type="protein sequence ID" value="CRK18187.1"/>
    <property type="molecule type" value="Genomic_DNA"/>
</dbReference>
<keyword evidence="6" id="KW-1185">Reference proteome</keyword>
<gene>
    <name evidence="5" type="ORF">BN1708_012275</name>
</gene>
<dbReference type="InterPro" id="IPR044861">
    <property type="entry name" value="IPNS-like_FE2OG_OXY"/>
</dbReference>
<comment type="similarity">
    <text evidence="1 2">Belongs to the iron/ascorbate-dependent oxidoreductase family.</text>
</comment>
<organism evidence="5 6">
    <name type="scientific">Verticillium longisporum</name>
    <name type="common">Verticillium dahliae var. longisporum</name>
    <dbReference type="NCBI Taxonomy" id="100787"/>
    <lineage>
        <taxon>Eukaryota</taxon>
        <taxon>Fungi</taxon>
        <taxon>Dikarya</taxon>
        <taxon>Ascomycota</taxon>
        <taxon>Pezizomycotina</taxon>
        <taxon>Sordariomycetes</taxon>
        <taxon>Hypocreomycetidae</taxon>
        <taxon>Glomerellales</taxon>
        <taxon>Plectosphaerellaceae</taxon>
        <taxon>Verticillium</taxon>
    </lineage>
</organism>
<dbReference type="PROSITE" id="PS51471">
    <property type="entry name" value="FE2OG_OXY"/>
    <property type="match status" value="1"/>
</dbReference>
<dbReference type="AlphaFoldDB" id="A0A0G4L830"/>
<keyword evidence="2" id="KW-0479">Metal-binding</keyword>
<protein>
    <recommendedName>
        <fullName evidence="4">Fe2OG dioxygenase domain-containing protein</fullName>
    </recommendedName>
</protein>
<reference evidence="5 6" key="1">
    <citation type="submission" date="2015-05" db="EMBL/GenBank/DDBJ databases">
        <authorList>
            <person name="Wang D.B."/>
            <person name="Wang M."/>
        </authorList>
    </citation>
    <scope>NUCLEOTIDE SEQUENCE [LARGE SCALE GENOMIC DNA]</scope>
    <source>
        <strain evidence="5">VL1</strain>
    </source>
</reference>
<feature type="region of interest" description="Disordered" evidence="3">
    <location>
        <begin position="95"/>
        <end position="135"/>
    </location>
</feature>
<dbReference type="Gene3D" id="2.60.120.330">
    <property type="entry name" value="B-lactam Antibiotic, Isopenicillin N Synthase, Chain"/>
    <property type="match status" value="1"/>
</dbReference>
<dbReference type="GO" id="GO:0046872">
    <property type="term" value="F:metal ion binding"/>
    <property type="evidence" value="ECO:0007669"/>
    <property type="project" value="UniProtKB-KW"/>
</dbReference>
<dbReference type="STRING" id="100787.A0A0G4L830"/>
<dbReference type="GO" id="GO:0016491">
    <property type="term" value="F:oxidoreductase activity"/>
    <property type="evidence" value="ECO:0007669"/>
    <property type="project" value="UniProtKB-KW"/>
</dbReference>
<feature type="compositionally biased region" description="Low complexity" evidence="3">
    <location>
        <begin position="104"/>
        <end position="117"/>
    </location>
</feature>
<dbReference type="GO" id="GO:0044283">
    <property type="term" value="P:small molecule biosynthetic process"/>
    <property type="evidence" value="ECO:0007669"/>
    <property type="project" value="UniProtKB-ARBA"/>
</dbReference>
<feature type="domain" description="Fe2OG dioxygenase" evidence="4">
    <location>
        <begin position="306"/>
        <end position="428"/>
    </location>
</feature>
<dbReference type="Proteomes" id="UP000044602">
    <property type="component" value="Unassembled WGS sequence"/>
</dbReference>
<evidence type="ECO:0000313" key="5">
    <source>
        <dbReference type="EMBL" id="CRK18187.1"/>
    </source>
</evidence>
<evidence type="ECO:0000313" key="6">
    <source>
        <dbReference type="Proteomes" id="UP000044602"/>
    </source>
</evidence>